<evidence type="ECO:0000256" key="3">
    <source>
        <dbReference type="ARBA" id="ARBA00022679"/>
    </source>
</evidence>
<dbReference type="InterPro" id="IPR001841">
    <property type="entry name" value="Znf_RING"/>
</dbReference>
<reference evidence="11" key="1">
    <citation type="submission" date="2019-11" db="UniProtKB">
        <authorList>
            <consortium name="WormBaseParasite"/>
        </authorList>
    </citation>
    <scope>IDENTIFICATION</scope>
</reference>
<evidence type="ECO:0000256" key="9">
    <source>
        <dbReference type="PROSITE-ProRule" id="PRU00175"/>
    </source>
</evidence>
<evidence type="ECO:0000256" key="8">
    <source>
        <dbReference type="ARBA" id="ARBA00038197"/>
    </source>
</evidence>
<sequence length="209" mass="22728">MASADAGNRRYYCHLCQRTTVPTFRDSTLTCGNCNQGFVEEVGSGESDFSDSDGSASGQISNVVALMHAAINDMATGSGNQNFVIFDETIQDDRVSANTRSRTHQRPIALINGVEFFLQMLMNAELNGLSGPPPASASDIARLPRATLSQSDLVNYDVCSICLEKYKVNEEINTLPCAHTFHSPCLATWLHQKGSCPICRKDLDGRDTS</sequence>
<dbReference type="GO" id="GO:0006511">
    <property type="term" value="P:ubiquitin-dependent protein catabolic process"/>
    <property type="evidence" value="ECO:0007669"/>
    <property type="project" value="TreeGrafter"/>
</dbReference>
<dbReference type="GO" id="GO:0008270">
    <property type="term" value="F:zinc ion binding"/>
    <property type="evidence" value="ECO:0007669"/>
    <property type="project" value="UniProtKB-KW"/>
</dbReference>
<dbReference type="SUPFAM" id="SSF57850">
    <property type="entry name" value="RING/U-box"/>
    <property type="match status" value="1"/>
</dbReference>
<dbReference type="GO" id="GO:0016567">
    <property type="term" value="P:protein ubiquitination"/>
    <property type="evidence" value="ECO:0007669"/>
    <property type="project" value="UniProtKB-ARBA"/>
</dbReference>
<comment type="catalytic activity">
    <reaction evidence="1">
        <text>S-ubiquitinyl-[E2 ubiquitin-conjugating enzyme]-L-cysteine + [acceptor protein]-L-lysine = [E2 ubiquitin-conjugating enzyme]-L-cysteine + N(6)-ubiquitinyl-[acceptor protein]-L-lysine.</text>
        <dbReference type="EC" id="2.3.2.27"/>
    </reaction>
</comment>
<dbReference type="AlphaFoldDB" id="A0A5K3FWJ5"/>
<dbReference type="CDD" id="cd16454">
    <property type="entry name" value="RING-H2_PA-TM-RING"/>
    <property type="match status" value="1"/>
</dbReference>
<protein>
    <recommendedName>
        <fullName evidence="2">RING-type E3 ubiquitin transferase</fullName>
        <ecNumber evidence="2">2.3.2.27</ecNumber>
    </recommendedName>
</protein>
<evidence type="ECO:0000313" key="11">
    <source>
        <dbReference type="WBParaSite" id="MCU_012304-RA"/>
    </source>
</evidence>
<comment type="similarity">
    <text evidence="8">Belongs to the RNF181 family.</text>
</comment>
<evidence type="ECO:0000256" key="1">
    <source>
        <dbReference type="ARBA" id="ARBA00000900"/>
    </source>
</evidence>
<dbReference type="EC" id="2.3.2.27" evidence="2"/>
<dbReference type="InterPro" id="IPR039525">
    <property type="entry name" value="RNF126-like_zinc-ribbon"/>
</dbReference>
<dbReference type="FunFam" id="3.30.40.10:FF:000127">
    <property type="entry name" value="E3 ubiquitin-protein ligase RNF181"/>
    <property type="match status" value="1"/>
</dbReference>
<dbReference type="Gene3D" id="3.30.40.10">
    <property type="entry name" value="Zinc/RING finger domain, C3HC4 (zinc finger)"/>
    <property type="match status" value="1"/>
</dbReference>
<dbReference type="PROSITE" id="PS50089">
    <property type="entry name" value="ZF_RING_2"/>
    <property type="match status" value="1"/>
</dbReference>
<evidence type="ECO:0000256" key="5">
    <source>
        <dbReference type="ARBA" id="ARBA00022771"/>
    </source>
</evidence>
<keyword evidence="4" id="KW-0479">Metal-binding</keyword>
<feature type="domain" description="RING-type" evidence="10">
    <location>
        <begin position="159"/>
        <end position="200"/>
    </location>
</feature>
<accession>A0A5K3FWJ5</accession>
<dbReference type="InterPro" id="IPR013083">
    <property type="entry name" value="Znf_RING/FYVE/PHD"/>
</dbReference>
<keyword evidence="5 9" id="KW-0863">Zinc-finger</keyword>
<keyword evidence="7" id="KW-0862">Zinc</keyword>
<dbReference type="GO" id="GO:0005634">
    <property type="term" value="C:nucleus"/>
    <property type="evidence" value="ECO:0007669"/>
    <property type="project" value="TreeGrafter"/>
</dbReference>
<evidence type="ECO:0000256" key="2">
    <source>
        <dbReference type="ARBA" id="ARBA00012483"/>
    </source>
</evidence>
<keyword evidence="3" id="KW-0808">Transferase</keyword>
<proteinExistence type="inferred from homology"/>
<dbReference type="PANTHER" id="PTHR45931">
    <property type="entry name" value="SI:CH211-59O9.10"/>
    <property type="match status" value="1"/>
</dbReference>
<evidence type="ECO:0000256" key="7">
    <source>
        <dbReference type="ARBA" id="ARBA00022833"/>
    </source>
</evidence>
<dbReference type="InterPro" id="IPR051834">
    <property type="entry name" value="RING_finger_E3_ligase"/>
</dbReference>
<dbReference type="SMART" id="SM00184">
    <property type="entry name" value="RING"/>
    <property type="match status" value="1"/>
</dbReference>
<dbReference type="Pfam" id="PF13639">
    <property type="entry name" value="zf-RING_2"/>
    <property type="match status" value="1"/>
</dbReference>
<organism evidence="11">
    <name type="scientific">Mesocestoides corti</name>
    <name type="common">Flatworm</name>
    <dbReference type="NCBI Taxonomy" id="53468"/>
    <lineage>
        <taxon>Eukaryota</taxon>
        <taxon>Metazoa</taxon>
        <taxon>Spiralia</taxon>
        <taxon>Lophotrochozoa</taxon>
        <taxon>Platyhelminthes</taxon>
        <taxon>Cestoda</taxon>
        <taxon>Eucestoda</taxon>
        <taxon>Cyclophyllidea</taxon>
        <taxon>Mesocestoididae</taxon>
        <taxon>Mesocestoides</taxon>
    </lineage>
</organism>
<name>A0A5K3FWJ5_MESCO</name>
<dbReference type="GO" id="GO:0061630">
    <property type="term" value="F:ubiquitin protein ligase activity"/>
    <property type="evidence" value="ECO:0007669"/>
    <property type="project" value="UniProtKB-EC"/>
</dbReference>
<keyword evidence="6" id="KW-0833">Ubl conjugation pathway</keyword>
<dbReference type="Pfam" id="PF14369">
    <property type="entry name" value="Zn_ribbon_19"/>
    <property type="match status" value="1"/>
</dbReference>
<dbReference type="PANTHER" id="PTHR45931:SF16">
    <property type="entry name" value="RING_U-BOX SUPERFAMILY PROTEIN"/>
    <property type="match status" value="1"/>
</dbReference>
<dbReference type="WBParaSite" id="MCU_012304-RA">
    <property type="protein sequence ID" value="MCU_012304-RA"/>
    <property type="gene ID" value="MCU_012304"/>
</dbReference>
<evidence type="ECO:0000259" key="10">
    <source>
        <dbReference type="PROSITE" id="PS50089"/>
    </source>
</evidence>
<evidence type="ECO:0000256" key="6">
    <source>
        <dbReference type="ARBA" id="ARBA00022786"/>
    </source>
</evidence>
<evidence type="ECO:0000256" key="4">
    <source>
        <dbReference type="ARBA" id="ARBA00022723"/>
    </source>
</evidence>